<dbReference type="Pfam" id="PF24752">
    <property type="entry name" value="DUF7697"/>
    <property type="match status" value="1"/>
</dbReference>
<organism evidence="1 2">
    <name type="scientific">Marinicauda algicola</name>
    <dbReference type="NCBI Taxonomy" id="2029849"/>
    <lineage>
        <taxon>Bacteria</taxon>
        <taxon>Pseudomonadati</taxon>
        <taxon>Pseudomonadota</taxon>
        <taxon>Alphaproteobacteria</taxon>
        <taxon>Maricaulales</taxon>
        <taxon>Maricaulaceae</taxon>
        <taxon>Marinicauda</taxon>
    </lineage>
</organism>
<dbReference type="EMBL" id="SRXW01000001">
    <property type="protein sequence ID" value="TGY90653.1"/>
    <property type="molecule type" value="Genomic_DNA"/>
</dbReference>
<dbReference type="OrthoDB" id="7709566at2"/>
<comment type="caution">
    <text evidence="1">The sequence shown here is derived from an EMBL/GenBank/DDBJ whole genome shotgun (WGS) entry which is preliminary data.</text>
</comment>
<accession>A0A4S2H526</accession>
<dbReference type="InterPro" id="IPR056114">
    <property type="entry name" value="DUF7697"/>
</dbReference>
<evidence type="ECO:0000313" key="1">
    <source>
        <dbReference type="EMBL" id="TGY90653.1"/>
    </source>
</evidence>
<dbReference type="Proteomes" id="UP000308054">
    <property type="component" value="Unassembled WGS sequence"/>
</dbReference>
<dbReference type="AlphaFoldDB" id="A0A4S2H526"/>
<reference evidence="1 2" key="1">
    <citation type="journal article" date="2017" name="Int. J. Syst. Evol. Microbiol.">
        <title>Marinicauda algicola sp. nov., isolated from a marine red alga Rhodosorus marinus.</title>
        <authorList>
            <person name="Jeong S.E."/>
            <person name="Jeon S.H."/>
            <person name="Chun B.H."/>
            <person name="Kim D.W."/>
            <person name="Jeon C.O."/>
        </authorList>
    </citation>
    <scope>NUCLEOTIDE SEQUENCE [LARGE SCALE GENOMIC DNA]</scope>
    <source>
        <strain evidence="1 2">JCM 31718</strain>
    </source>
</reference>
<protein>
    <submittedName>
        <fullName evidence="1">Uncharacterized protein</fullName>
    </submittedName>
</protein>
<sequence>MRLTGQLRVIPGAILGLDMTAALAVAEALGINPLVCAELLPEIEGTMVRGLNAQIRAEQQEAGSA</sequence>
<gene>
    <name evidence="1" type="ORF">E5163_05940</name>
</gene>
<name>A0A4S2H526_9PROT</name>
<keyword evidence="2" id="KW-1185">Reference proteome</keyword>
<evidence type="ECO:0000313" key="2">
    <source>
        <dbReference type="Proteomes" id="UP000308054"/>
    </source>
</evidence>
<proteinExistence type="predicted"/>